<feature type="active site" description="Acyl-thioester intermediate" evidence="2">
    <location>
        <position position="241"/>
    </location>
</feature>
<keyword evidence="4" id="KW-1185">Reference proteome</keyword>
<evidence type="ECO:0000313" key="4">
    <source>
        <dbReference type="Proteomes" id="UP000301475"/>
    </source>
</evidence>
<evidence type="ECO:0000313" key="3">
    <source>
        <dbReference type="EMBL" id="QCT07023.1"/>
    </source>
</evidence>
<dbReference type="Gene3D" id="2.40.260.10">
    <property type="entry name" value="Sortase"/>
    <property type="match status" value="1"/>
</dbReference>
<feature type="active site" description="Proton donor/acceptor" evidence="2">
    <location>
        <position position="179"/>
    </location>
</feature>
<dbReference type="Proteomes" id="UP000301475">
    <property type="component" value="Chromosome"/>
</dbReference>
<dbReference type="RefSeq" id="WP_138157091.1">
    <property type="nucleotide sequence ID" value="NZ_CP039381.1"/>
</dbReference>
<dbReference type="SUPFAM" id="SSF63817">
    <property type="entry name" value="Sortase"/>
    <property type="match status" value="1"/>
</dbReference>
<gene>
    <name evidence="3" type="ORF">E5Z56_06440</name>
</gene>
<dbReference type="GO" id="GO:0016787">
    <property type="term" value="F:hydrolase activity"/>
    <property type="evidence" value="ECO:0007669"/>
    <property type="project" value="UniProtKB-KW"/>
</dbReference>
<dbReference type="AlphaFoldDB" id="A0A4V1G553"/>
<evidence type="ECO:0000256" key="2">
    <source>
        <dbReference type="PIRSR" id="PIRSR605754-1"/>
    </source>
</evidence>
<evidence type="ECO:0000256" key="1">
    <source>
        <dbReference type="ARBA" id="ARBA00022801"/>
    </source>
</evidence>
<accession>A0A4V1G553</accession>
<dbReference type="KEGG" id="ruj:E5Z56_06440"/>
<dbReference type="InterPro" id="IPR042002">
    <property type="entry name" value="Sortase_C"/>
</dbReference>
<proteinExistence type="predicted"/>
<dbReference type="OrthoDB" id="1648028at2"/>
<keyword evidence="1" id="KW-0378">Hydrolase</keyword>
<organism evidence="3 4">
    <name type="scientific">Ruminococcus bovis</name>
    <dbReference type="NCBI Taxonomy" id="2564099"/>
    <lineage>
        <taxon>Bacteria</taxon>
        <taxon>Bacillati</taxon>
        <taxon>Bacillota</taxon>
        <taxon>Clostridia</taxon>
        <taxon>Eubacteriales</taxon>
        <taxon>Oscillospiraceae</taxon>
        <taxon>Ruminococcus</taxon>
    </lineage>
</organism>
<dbReference type="Pfam" id="PF04203">
    <property type="entry name" value="Sortase"/>
    <property type="match status" value="1"/>
</dbReference>
<dbReference type="EMBL" id="CP039381">
    <property type="protein sequence ID" value="QCT07023.1"/>
    <property type="molecule type" value="Genomic_DNA"/>
</dbReference>
<dbReference type="NCBIfam" id="TIGR01076">
    <property type="entry name" value="sortase_fam"/>
    <property type="match status" value="1"/>
</dbReference>
<dbReference type="CDD" id="cd05827">
    <property type="entry name" value="Sortase_C"/>
    <property type="match status" value="1"/>
</dbReference>
<sequence>MKSKKVRRVLTIIATIFLVTGIGLVLFPPVSNTYGKYVAKGISDDFETRANHPRKGSYADAKKKGEVDSNGCLSDGTQVVYDVDIKRLKEDSIKYNNMLKKHQREKLTSSLSYVEPSLKLSKYGIFDGVYGYLEAPTIDMKLPIYLGTARNHLNYGAAHLTYTSLPIGGKDTNAVLAGHTGYVGRIFFDNIRQLNIGDKVKVRTYWSKITYKVTDTKIIKPNQAGDIFIHKDKDMIILMTCISNGSGGFDRYLVFCER</sequence>
<dbReference type="InterPro" id="IPR023365">
    <property type="entry name" value="Sortase_dom-sf"/>
</dbReference>
<protein>
    <submittedName>
        <fullName evidence="3">Class C sortase</fullName>
    </submittedName>
</protein>
<name>A0A4V1G553_9FIRM</name>
<dbReference type="InterPro" id="IPR005754">
    <property type="entry name" value="Sortase"/>
</dbReference>
<reference evidence="3 4" key="1">
    <citation type="submission" date="2019-04" db="EMBL/GenBank/DDBJ databases">
        <authorList>
            <person name="Embree M."/>
            <person name="Gaffney J.R."/>
        </authorList>
    </citation>
    <scope>NUCLEOTIDE SEQUENCE [LARGE SCALE GENOMIC DNA]</scope>
    <source>
        <strain evidence="3 4">JE7A12</strain>
    </source>
</reference>